<dbReference type="InterPro" id="IPR032675">
    <property type="entry name" value="LRR_dom_sf"/>
</dbReference>
<dbReference type="Gene3D" id="3.80.10.10">
    <property type="entry name" value="Ribonuclease Inhibitor"/>
    <property type="match status" value="1"/>
</dbReference>
<dbReference type="HOGENOM" id="CLU_003068_2_0_1"/>
<dbReference type="PANTHER" id="PTHR34223:SF26">
    <property type="entry name" value="OS02G0188900 PROTEIN"/>
    <property type="match status" value="1"/>
</dbReference>
<protein>
    <recommendedName>
        <fullName evidence="1">F-box domain-containing protein</fullName>
    </recommendedName>
</protein>
<keyword evidence="3" id="KW-1185">Reference proteome</keyword>
<dbReference type="InterPro" id="IPR036047">
    <property type="entry name" value="F-box-like_dom_sf"/>
</dbReference>
<dbReference type="Gene3D" id="1.20.1280.50">
    <property type="match status" value="1"/>
</dbReference>
<dbReference type="InterPro" id="IPR001810">
    <property type="entry name" value="F-box_dom"/>
</dbReference>
<dbReference type="EMBL" id="CM000135">
    <property type="protein sequence ID" value="EAY77587.1"/>
    <property type="molecule type" value="Genomic_DNA"/>
</dbReference>
<dbReference type="OMA" id="CHETASF"/>
<dbReference type="SUPFAM" id="SSF81383">
    <property type="entry name" value="F-box domain"/>
    <property type="match status" value="1"/>
</dbReference>
<reference evidence="2 3" key="1">
    <citation type="journal article" date="2005" name="PLoS Biol.">
        <title>The genomes of Oryza sativa: a history of duplications.</title>
        <authorList>
            <person name="Yu J."/>
            <person name="Wang J."/>
            <person name="Lin W."/>
            <person name="Li S."/>
            <person name="Li H."/>
            <person name="Zhou J."/>
            <person name="Ni P."/>
            <person name="Dong W."/>
            <person name="Hu S."/>
            <person name="Zeng C."/>
            <person name="Zhang J."/>
            <person name="Zhang Y."/>
            <person name="Li R."/>
            <person name="Xu Z."/>
            <person name="Li S."/>
            <person name="Li X."/>
            <person name="Zheng H."/>
            <person name="Cong L."/>
            <person name="Lin L."/>
            <person name="Yin J."/>
            <person name="Geng J."/>
            <person name="Li G."/>
            <person name="Shi J."/>
            <person name="Liu J."/>
            <person name="Lv H."/>
            <person name="Li J."/>
            <person name="Wang J."/>
            <person name="Deng Y."/>
            <person name="Ran L."/>
            <person name="Shi X."/>
            <person name="Wang X."/>
            <person name="Wu Q."/>
            <person name="Li C."/>
            <person name="Ren X."/>
            <person name="Wang J."/>
            <person name="Wang X."/>
            <person name="Li D."/>
            <person name="Liu D."/>
            <person name="Zhang X."/>
            <person name="Ji Z."/>
            <person name="Zhao W."/>
            <person name="Sun Y."/>
            <person name="Zhang Z."/>
            <person name="Bao J."/>
            <person name="Han Y."/>
            <person name="Dong L."/>
            <person name="Ji J."/>
            <person name="Chen P."/>
            <person name="Wu S."/>
            <person name="Liu J."/>
            <person name="Xiao Y."/>
            <person name="Bu D."/>
            <person name="Tan J."/>
            <person name="Yang L."/>
            <person name="Ye C."/>
            <person name="Zhang J."/>
            <person name="Xu J."/>
            <person name="Zhou Y."/>
            <person name="Yu Y."/>
            <person name="Zhang B."/>
            <person name="Zhuang S."/>
            <person name="Wei H."/>
            <person name="Liu B."/>
            <person name="Lei M."/>
            <person name="Yu H."/>
            <person name="Li Y."/>
            <person name="Xu H."/>
            <person name="Wei S."/>
            <person name="He X."/>
            <person name="Fang L."/>
            <person name="Zhang Z."/>
            <person name="Zhang Y."/>
            <person name="Huang X."/>
            <person name="Su Z."/>
            <person name="Tong W."/>
            <person name="Li J."/>
            <person name="Tong Z."/>
            <person name="Li S."/>
            <person name="Ye J."/>
            <person name="Wang L."/>
            <person name="Fang L."/>
            <person name="Lei T."/>
            <person name="Chen C."/>
            <person name="Chen H."/>
            <person name="Xu Z."/>
            <person name="Li H."/>
            <person name="Huang H."/>
            <person name="Zhang F."/>
            <person name="Xu H."/>
            <person name="Li N."/>
            <person name="Zhao C."/>
            <person name="Li S."/>
            <person name="Dong L."/>
            <person name="Huang Y."/>
            <person name="Li L."/>
            <person name="Xi Y."/>
            <person name="Qi Q."/>
            <person name="Li W."/>
            <person name="Zhang B."/>
            <person name="Hu W."/>
            <person name="Zhang Y."/>
            <person name="Tian X."/>
            <person name="Jiao Y."/>
            <person name="Liang X."/>
            <person name="Jin J."/>
            <person name="Gao L."/>
            <person name="Zheng W."/>
            <person name="Hao B."/>
            <person name="Liu S."/>
            <person name="Wang W."/>
            <person name="Yuan L."/>
            <person name="Cao M."/>
            <person name="McDermott J."/>
            <person name="Samudrala R."/>
            <person name="Wang J."/>
            <person name="Wong G.K."/>
            <person name="Yang H."/>
        </authorList>
    </citation>
    <scope>NUCLEOTIDE SEQUENCE [LARGE SCALE GENOMIC DNA]</scope>
    <source>
        <strain evidence="3">cv. 93-11</strain>
    </source>
</reference>
<dbReference type="Proteomes" id="UP000007015">
    <property type="component" value="Chromosome 10"/>
</dbReference>
<dbReference type="InterPro" id="IPR053197">
    <property type="entry name" value="F-box_SCFL_complex_component"/>
</dbReference>
<dbReference type="SUPFAM" id="SSF52047">
    <property type="entry name" value="RNI-like"/>
    <property type="match status" value="1"/>
</dbReference>
<evidence type="ECO:0000313" key="3">
    <source>
        <dbReference type="Proteomes" id="UP000007015"/>
    </source>
</evidence>
<organism evidence="2 3">
    <name type="scientific">Oryza sativa subsp. indica</name>
    <name type="common">Rice</name>
    <dbReference type="NCBI Taxonomy" id="39946"/>
    <lineage>
        <taxon>Eukaryota</taxon>
        <taxon>Viridiplantae</taxon>
        <taxon>Streptophyta</taxon>
        <taxon>Embryophyta</taxon>
        <taxon>Tracheophyta</taxon>
        <taxon>Spermatophyta</taxon>
        <taxon>Magnoliopsida</taxon>
        <taxon>Liliopsida</taxon>
        <taxon>Poales</taxon>
        <taxon>Poaceae</taxon>
        <taxon>BOP clade</taxon>
        <taxon>Oryzoideae</taxon>
        <taxon>Oryzeae</taxon>
        <taxon>Oryzinae</taxon>
        <taxon>Oryza</taxon>
        <taxon>Oryza sativa</taxon>
    </lineage>
</organism>
<dbReference type="FunFam" id="3.80.10.10:FF:001155">
    <property type="entry name" value="F-box domain containing protein, expressed"/>
    <property type="match status" value="1"/>
</dbReference>
<dbReference type="Gramene" id="BGIOSGA032348-TA">
    <property type="protein sequence ID" value="BGIOSGA032348-PA"/>
    <property type="gene ID" value="BGIOSGA032348"/>
</dbReference>
<proteinExistence type="predicted"/>
<accession>A2Z4Q3</accession>
<evidence type="ECO:0000313" key="2">
    <source>
        <dbReference type="EMBL" id="EAY77587.1"/>
    </source>
</evidence>
<dbReference type="CDD" id="cd22160">
    <property type="entry name" value="F-box_AtFBL13-like"/>
    <property type="match status" value="1"/>
</dbReference>
<name>A2Z4Q3_ORYSI</name>
<dbReference type="PANTHER" id="PTHR34223">
    <property type="entry name" value="OS11G0201299 PROTEIN"/>
    <property type="match status" value="1"/>
</dbReference>
<dbReference type="Pfam" id="PF00646">
    <property type="entry name" value="F-box"/>
    <property type="match status" value="1"/>
</dbReference>
<dbReference type="AlphaFoldDB" id="A2Z4Q3"/>
<gene>
    <name evidence="2" type="ORF">OsI_32627</name>
</gene>
<evidence type="ECO:0000259" key="1">
    <source>
        <dbReference type="Pfam" id="PF00646"/>
    </source>
</evidence>
<dbReference type="InterPro" id="IPR053781">
    <property type="entry name" value="F-box_AtFBL13-like"/>
</dbReference>
<sequence length="426" mass="49508">MEGRPGRRRRRRVKAPTRAACMDWISGLTDEILHHIMSFLNARQAVQTCVLSRRWSDLWRTVPCINADFNEFDFIDYQGDDEDYNDEVAFKRFVNRMLELRDPATMMDKFWLKYKISDGYNEYKDSNVDANRWISHALQKQARVMEVVVFSFPLELDHSVFTSCYLRKIGFSCVSLHQGFFKQLDAGCPELEELFLHDCTIADEEIFSQSLKVLTIDDTEFSKANKAYISIPSVTSLTLSSPENSTPMLKDMALLTTTSVSVKFYTFSYGFDANDLRQCLWSLSGVTNLELNYEGTELTFENNLQWCPEFINVVNLTLGQWCLDANFYALIVFLQNSARLEKLTLNLAKCIWKKSPRIVSELMERSFTCEHLKIVEVKCLEDDPQVISVQDFFASNGMASVQFHIKHWGQYEEEDELPAFVRYEER</sequence>
<feature type="domain" description="F-box" evidence="1">
    <location>
        <begin position="25"/>
        <end position="63"/>
    </location>
</feature>
<dbReference type="FunFam" id="1.20.1280.50:FF:000063">
    <property type="entry name" value="F-box domain containing protein, expressed"/>
    <property type="match status" value="1"/>
</dbReference>
<dbReference type="STRING" id="39946.A2Z4Q3"/>